<dbReference type="Pfam" id="PF00808">
    <property type="entry name" value="CBFD_NFYB_HMF"/>
    <property type="match status" value="1"/>
</dbReference>
<keyword evidence="9" id="KW-1185">Reference proteome</keyword>
<dbReference type="GO" id="GO:0046982">
    <property type="term" value="F:protein heterodimerization activity"/>
    <property type="evidence" value="ECO:0007669"/>
    <property type="project" value="InterPro"/>
</dbReference>
<dbReference type="Gene3D" id="1.10.20.10">
    <property type="entry name" value="Histone, subunit A"/>
    <property type="match status" value="1"/>
</dbReference>
<evidence type="ECO:0000313" key="9">
    <source>
        <dbReference type="Proteomes" id="UP001186944"/>
    </source>
</evidence>
<protein>
    <recommendedName>
        <fullName evidence="3">Protein Dr1</fullName>
    </recommendedName>
    <alternativeName>
        <fullName evidence="6">Down-regulator of transcription 1</fullName>
    </alternativeName>
    <alternativeName>
        <fullName evidence="5">Negative cofactor 2-beta</fullName>
    </alternativeName>
</protein>
<reference evidence="8" key="1">
    <citation type="submission" date="2019-08" db="EMBL/GenBank/DDBJ databases">
        <title>The improved chromosome-level genome for the pearl oyster Pinctada fucata martensii using PacBio sequencing and Hi-C.</title>
        <authorList>
            <person name="Zheng Z."/>
        </authorList>
    </citation>
    <scope>NUCLEOTIDE SEQUENCE</scope>
    <source>
        <strain evidence="8">ZZ-2019</strain>
        <tissue evidence="8">Adductor muscle</tissue>
    </source>
</reference>
<evidence type="ECO:0000256" key="3">
    <source>
        <dbReference type="ARBA" id="ARBA00018742"/>
    </source>
</evidence>
<evidence type="ECO:0000256" key="2">
    <source>
        <dbReference type="ARBA" id="ARBA00009245"/>
    </source>
</evidence>
<dbReference type="Proteomes" id="UP001186944">
    <property type="component" value="Unassembled WGS sequence"/>
</dbReference>
<dbReference type="InterPro" id="IPR042225">
    <property type="entry name" value="Ncb2"/>
</dbReference>
<dbReference type="InterPro" id="IPR003958">
    <property type="entry name" value="CBFA_NFYB_domain"/>
</dbReference>
<dbReference type="CDD" id="cd22905">
    <property type="entry name" value="HFD_Dr1"/>
    <property type="match status" value="1"/>
</dbReference>
<dbReference type="GO" id="GO:0051123">
    <property type="term" value="P:RNA polymerase II preinitiation complex assembly"/>
    <property type="evidence" value="ECO:0007669"/>
    <property type="project" value="TreeGrafter"/>
</dbReference>
<dbReference type="GO" id="GO:0017054">
    <property type="term" value="C:negative cofactor 2 complex"/>
    <property type="evidence" value="ECO:0007669"/>
    <property type="project" value="InterPro"/>
</dbReference>
<dbReference type="GO" id="GO:0017025">
    <property type="term" value="F:TBP-class protein binding"/>
    <property type="evidence" value="ECO:0007669"/>
    <property type="project" value="TreeGrafter"/>
</dbReference>
<proteinExistence type="inferred from homology"/>
<sequence>MASSSALPPGDGKGEDDELSIPRAALNKMIKELIPTVRVANDARELILNCCTEFIHFVSSEANDICNKQNKKTISPEHILAALENLGFGAYKEDAEAVLQETKAVAAKKRRASSRLENLGIPEEELLRQQQELFAKARQEQAELEQQQWIQMQQALQEQQNMLQQQTLSPEDDYS</sequence>
<dbReference type="GO" id="GO:0000122">
    <property type="term" value="P:negative regulation of transcription by RNA polymerase II"/>
    <property type="evidence" value="ECO:0007669"/>
    <property type="project" value="InterPro"/>
</dbReference>
<evidence type="ECO:0000259" key="7">
    <source>
        <dbReference type="Pfam" id="PF00808"/>
    </source>
</evidence>
<dbReference type="PANTHER" id="PTHR46138">
    <property type="entry name" value="PROTEIN DR1"/>
    <property type="match status" value="1"/>
</dbReference>
<evidence type="ECO:0000256" key="6">
    <source>
        <dbReference type="ARBA" id="ARBA00032651"/>
    </source>
</evidence>
<organism evidence="8 9">
    <name type="scientific">Pinctada imbricata</name>
    <name type="common">Atlantic pearl-oyster</name>
    <name type="synonym">Pinctada martensii</name>
    <dbReference type="NCBI Taxonomy" id="66713"/>
    <lineage>
        <taxon>Eukaryota</taxon>
        <taxon>Metazoa</taxon>
        <taxon>Spiralia</taxon>
        <taxon>Lophotrochozoa</taxon>
        <taxon>Mollusca</taxon>
        <taxon>Bivalvia</taxon>
        <taxon>Autobranchia</taxon>
        <taxon>Pteriomorphia</taxon>
        <taxon>Pterioida</taxon>
        <taxon>Pterioidea</taxon>
        <taxon>Pteriidae</taxon>
        <taxon>Pinctada</taxon>
    </lineage>
</organism>
<comment type="subcellular location">
    <subcellularLocation>
        <location evidence="1">Nucleus</location>
    </subcellularLocation>
</comment>
<dbReference type="EMBL" id="VSWD01000011">
    <property type="protein sequence ID" value="KAK3088731.1"/>
    <property type="molecule type" value="Genomic_DNA"/>
</dbReference>
<keyword evidence="4" id="KW-0539">Nucleus</keyword>
<evidence type="ECO:0000256" key="1">
    <source>
        <dbReference type="ARBA" id="ARBA00004123"/>
    </source>
</evidence>
<dbReference type="GO" id="GO:0016251">
    <property type="term" value="F:RNA polymerase II general transcription initiation factor activity"/>
    <property type="evidence" value="ECO:0007669"/>
    <property type="project" value="TreeGrafter"/>
</dbReference>
<comment type="caution">
    <text evidence="8">The sequence shown here is derived from an EMBL/GenBank/DDBJ whole genome shotgun (WGS) entry which is preliminary data.</text>
</comment>
<accession>A0AA88XX13</accession>
<dbReference type="InterPro" id="IPR009072">
    <property type="entry name" value="Histone-fold"/>
</dbReference>
<comment type="similarity">
    <text evidence="2">Belongs to the NC2 beta/DR1 family.</text>
</comment>
<feature type="domain" description="Transcription factor CBF/NF-Y/archaeal histone" evidence="7">
    <location>
        <begin position="20"/>
        <end position="83"/>
    </location>
</feature>
<evidence type="ECO:0000313" key="8">
    <source>
        <dbReference type="EMBL" id="KAK3088731.1"/>
    </source>
</evidence>
<evidence type="ECO:0000256" key="5">
    <source>
        <dbReference type="ARBA" id="ARBA00030451"/>
    </source>
</evidence>
<dbReference type="FunFam" id="1.10.20.10:FF:000019">
    <property type="entry name" value="Negative cofactor 2 beta"/>
    <property type="match status" value="1"/>
</dbReference>
<dbReference type="SUPFAM" id="SSF47113">
    <property type="entry name" value="Histone-fold"/>
    <property type="match status" value="1"/>
</dbReference>
<name>A0AA88XX13_PINIB</name>
<gene>
    <name evidence="8" type="ORF">FSP39_023090</name>
</gene>
<dbReference type="AlphaFoldDB" id="A0AA88XX13"/>
<dbReference type="PANTHER" id="PTHR46138:SF1">
    <property type="entry name" value="PROTEIN DR1"/>
    <property type="match status" value="1"/>
</dbReference>
<evidence type="ECO:0000256" key="4">
    <source>
        <dbReference type="ARBA" id="ARBA00023242"/>
    </source>
</evidence>